<gene>
    <name evidence="2" type="ORF">ACFR9U_13665</name>
</gene>
<keyword evidence="3" id="KW-1185">Reference proteome</keyword>
<sequence>MALSEVQHSGWSVRRVDSVGGDDTVRHVDELSEDELSAFLAGVNGGSMGTVPLDDGDVIVFTDYFRVERD</sequence>
<dbReference type="AlphaFoldDB" id="A0ABD6CDU9"/>
<feature type="domain" description="DUF7979" evidence="1">
    <location>
        <begin position="12"/>
        <end position="67"/>
    </location>
</feature>
<organism evidence="2 3">
    <name type="scientific">Halorientalis brevis</name>
    <dbReference type="NCBI Taxonomy" id="1126241"/>
    <lineage>
        <taxon>Archaea</taxon>
        <taxon>Methanobacteriati</taxon>
        <taxon>Methanobacteriota</taxon>
        <taxon>Stenosarchaea group</taxon>
        <taxon>Halobacteria</taxon>
        <taxon>Halobacteriales</taxon>
        <taxon>Haloarculaceae</taxon>
        <taxon>Halorientalis</taxon>
    </lineage>
</organism>
<reference evidence="2 3" key="1">
    <citation type="journal article" date="2019" name="Int. J. Syst. Evol. Microbiol.">
        <title>The Global Catalogue of Microorganisms (GCM) 10K type strain sequencing project: providing services to taxonomists for standard genome sequencing and annotation.</title>
        <authorList>
            <consortium name="The Broad Institute Genomics Platform"/>
            <consortium name="The Broad Institute Genome Sequencing Center for Infectious Disease"/>
            <person name="Wu L."/>
            <person name="Ma J."/>
        </authorList>
    </citation>
    <scope>NUCLEOTIDE SEQUENCE [LARGE SCALE GENOMIC DNA]</scope>
    <source>
        <strain evidence="2 3">CGMCC 1.12125</strain>
    </source>
</reference>
<name>A0ABD6CDU9_9EURY</name>
<protein>
    <recommendedName>
        <fullName evidence="1">DUF7979 domain-containing protein</fullName>
    </recommendedName>
</protein>
<comment type="caution">
    <text evidence="2">The sequence shown here is derived from an EMBL/GenBank/DDBJ whole genome shotgun (WGS) entry which is preliminary data.</text>
</comment>
<evidence type="ECO:0000259" key="1">
    <source>
        <dbReference type="Pfam" id="PF25934"/>
    </source>
</evidence>
<dbReference type="InterPro" id="IPR058285">
    <property type="entry name" value="DUF7979"/>
</dbReference>
<dbReference type="Proteomes" id="UP001597119">
    <property type="component" value="Unassembled WGS sequence"/>
</dbReference>
<evidence type="ECO:0000313" key="3">
    <source>
        <dbReference type="Proteomes" id="UP001597119"/>
    </source>
</evidence>
<dbReference type="RefSeq" id="WP_247380168.1">
    <property type="nucleotide sequence ID" value="NZ_JALLGV010000008.1"/>
</dbReference>
<evidence type="ECO:0000313" key="2">
    <source>
        <dbReference type="EMBL" id="MFD1588029.1"/>
    </source>
</evidence>
<accession>A0ABD6CDU9</accession>
<dbReference type="Pfam" id="PF25934">
    <property type="entry name" value="DUF7979"/>
    <property type="match status" value="1"/>
</dbReference>
<proteinExistence type="predicted"/>
<dbReference type="EMBL" id="JBHUDJ010000006">
    <property type="protein sequence ID" value="MFD1588029.1"/>
    <property type="molecule type" value="Genomic_DNA"/>
</dbReference>